<organism evidence="10 11">
    <name type="scientific">Jaminaea rosea</name>
    <dbReference type="NCBI Taxonomy" id="1569628"/>
    <lineage>
        <taxon>Eukaryota</taxon>
        <taxon>Fungi</taxon>
        <taxon>Dikarya</taxon>
        <taxon>Basidiomycota</taxon>
        <taxon>Ustilaginomycotina</taxon>
        <taxon>Exobasidiomycetes</taxon>
        <taxon>Microstromatales</taxon>
        <taxon>Microstromatales incertae sedis</taxon>
        <taxon>Jaminaea</taxon>
    </lineage>
</organism>
<name>A0A316UP15_9BASI</name>
<dbReference type="SUPFAM" id="SSF68906">
    <property type="entry name" value="SAP domain"/>
    <property type="match status" value="1"/>
</dbReference>
<evidence type="ECO:0000256" key="5">
    <source>
        <dbReference type="ARBA" id="ARBA00022839"/>
    </source>
</evidence>
<dbReference type="InterPro" id="IPR012337">
    <property type="entry name" value="RNaseH-like_sf"/>
</dbReference>
<feature type="coiled-coil region" evidence="7">
    <location>
        <begin position="18"/>
        <end position="52"/>
    </location>
</feature>
<feature type="compositionally biased region" description="Basic residues" evidence="8">
    <location>
        <begin position="451"/>
        <end position="461"/>
    </location>
</feature>
<evidence type="ECO:0000256" key="4">
    <source>
        <dbReference type="ARBA" id="ARBA00022801"/>
    </source>
</evidence>
<evidence type="ECO:0000256" key="7">
    <source>
        <dbReference type="SAM" id="Coils"/>
    </source>
</evidence>
<dbReference type="GeneID" id="37028225"/>
<accession>A0A316UP15</accession>
<dbReference type="SMART" id="SM00513">
    <property type="entry name" value="SAP"/>
    <property type="match status" value="1"/>
</dbReference>
<feature type="compositionally biased region" description="Low complexity" evidence="8">
    <location>
        <begin position="204"/>
        <end position="217"/>
    </location>
</feature>
<dbReference type="InterPro" id="IPR013520">
    <property type="entry name" value="Ribonucl_H"/>
</dbReference>
<dbReference type="GO" id="GO:0000175">
    <property type="term" value="F:3'-5'-RNA exonuclease activity"/>
    <property type="evidence" value="ECO:0007669"/>
    <property type="project" value="InterPro"/>
</dbReference>
<comment type="subcellular location">
    <subcellularLocation>
        <location evidence="1">Cytoplasm</location>
    </subcellularLocation>
</comment>
<sequence length="581" mass="62442">MTSQLTVPELRDTLSSLSLSSQGKKEQLQKRLRKAQRRIRLAEEAAERGASRGTEQDDDVWRPKYRRYLVLDVEATCEEAIYRGGPFVYPNEIIELPVVLLEWRDAPAPSIPNSTSASASSSSSSPSQPSTKSAGQLHLIDVFHSHVRPIARPHLSDFCKTLTGIAQSDIDRAPSFTQATVQLHDWMAEHDLLQLNAEEDDESSSSCASSSSSSSSSPALTPSHRIYTSRLRKDVAWATHGAYDLRDFLPKTAWLNHMMYGPPRWWGSGPLLDVRKAVGKWVQRSVAIKVAKEEGSGSGTSEGEGVAAAVAAVVPPEVAAPATFRDGTIPALLSDLGLAAFEGRLHNGLDDTKNLARILVELSKRVGKEMSAPPPPIRDGGATNAATGSGIGGRETPPRCVSPVPSTPPAKLAQLPPATPPPNAPAGPKRWLAANKQRLLASTPPPTSPRAHGRGHGHGHGHSSSSSVSSTTSITSPSPFPSSSSSISSPSLPPASYYLEPNYTLPDLPPPPTPGDEKEAAASKSGWRYYPKKYAWMGKKVGIVKWHVVEREGMEDGEDEEASMTLASGQQRNGMQMGRNR</sequence>
<dbReference type="PROSITE" id="PS50800">
    <property type="entry name" value="SAP"/>
    <property type="match status" value="1"/>
</dbReference>
<evidence type="ECO:0000259" key="9">
    <source>
        <dbReference type="PROSITE" id="PS50800"/>
    </source>
</evidence>
<proteinExistence type="predicted"/>
<dbReference type="GO" id="GO:0031047">
    <property type="term" value="P:regulatory ncRNA-mediated gene silencing"/>
    <property type="evidence" value="ECO:0007669"/>
    <property type="project" value="UniProtKB-KW"/>
</dbReference>
<keyword evidence="3" id="KW-0540">Nuclease</keyword>
<gene>
    <name evidence="10" type="ORF">BDZ90DRAFT_232829</name>
</gene>
<dbReference type="Pfam" id="PF02037">
    <property type="entry name" value="SAP"/>
    <property type="match status" value="1"/>
</dbReference>
<feature type="region of interest" description="Disordered" evidence="8">
    <location>
        <begin position="111"/>
        <end position="134"/>
    </location>
</feature>
<keyword evidence="5" id="KW-0269">Exonuclease</keyword>
<evidence type="ECO:0000313" key="10">
    <source>
        <dbReference type="EMBL" id="PWN26704.1"/>
    </source>
</evidence>
<dbReference type="EMBL" id="KZ819670">
    <property type="protein sequence ID" value="PWN26704.1"/>
    <property type="molecule type" value="Genomic_DNA"/>
</dbReference>
<dbReference type="SMART" id="SM00479">
    <property type="entry name" value="EXOIII"/>
    <property type="match status" value="1"/>
</dbReference>
<feature type="compositionally biased region" description="Polar residues" evidence="8">
    <location>
        <begin position="565"/>
        <end position="574"/>
    </location>
</feature>
<dbReference type="PANTHER" id="PTHR23044">
    <property type="entry name" value="3'-5' EXONUCLEASE ERI1-RELATED"/>
    <property type="match status" value="1"/>
</dbReference>
<evidence type="ECO:0000256" key="2">
    <source>
        <dbReference type="ARBA" id="ARBA00022490"/>
    </source>
</evidence>
<feature type="region of interest" description="Disordered" evidence="8">
    <location>
        <begin position="554"/>
        <end position="581"/>
    </location>
</feature>
<dbReference type="InterPro" id="IPR051274">
    <property type="entry name" value="3-5_Exoribonuclease"/>
</dbReference>
<dbReference type="InterPro" id="IPR047201">
    <property type="entry name" value="ERI-1_3'hExo-like"/>
</dbReference>
<dbReference type="GO" id="GO:0005737">
    <property type="term" value="C:cytoplasm"/>
    <property type="evidence" value="ECO:0007669"/>
    <property type="project" value="UniProtKB-SubCell"/>
</dbReference>
<dbReference type="SUPFAM" id="SSF53098">
    <property type="entry name" value="Ribonuclease H-like"/>
    <property type="match status" value="1"/>
</dbReference>
<dbReference type="OrthoDB" id="448399at2759"/>
<keyword evidence="4" id="KW-0378">Hydrolase</keyword>
<dbReference type="PANTHER" id="PTHR23044:SF61">
    <property type="entry name" value="3'-5' EXORIBONUCLEASE 1-RELATED"/>
    <property type="match status" value="1"/>
</dbReference>
<reference evidence="10 11" key="1">
    <citation type="journal article" date="2018" name="Mol. Biol. Evol.">
        <title>Broad Genomic Sampling Reveals a Smut Pathogenic Ancestry of the Fungal Clade Ustilaginomycotina.</title>
        <authorList>
            <person name="Kijpornyongpan T."/>
            <person name="Mondo S.J."/>
            <person name="Barry K."/>
            <person name="Sandor L."/>
            <person name="Lee J."/>
            <person name="Lipzen A."/>
            <person name="Pangilinan J."/>
            <person name="LaButti K."/>
            <person name="Hainaut M."/>
            <person name="Henrissat B."/>
            <person name="Grigoriev I.V."/>
            <person name="Spatafora J.W."/>
            <person name="Aime M.C."/>
        </authorList>
    </citation>
    <scope>NUCLEOTIDE SEQUENCE [LARGE SCALE GENOMIC DNA]</scope>
    <source>
        <strain evidence="10 11">MCA 5214</strain>
    </source>
</reference>
<keyword evidence="2" id="KW-0963">Cytoplasm</keyword>
<feature type="compositionally biased region" description="Low complexity" evidence="8">
    <location>
        <begin position="462"/>
        <end position="496"/>
    </location>
</feature>
<dbReference type="Pfam" id="PF00929">
    <property type="entry name" value="RNase_T"/>
    <property type="match status" value="1"/>
</dbReference>
<dbReference type="GO" id="GO:0003676">
    <property type="term" value="F:nucleic acid binding"/>
    <property type="evidence" value="ECO:0007669"/>
    <property type="project" value="InterPro"/>
</dbReference>
<dbReference type="InterPro" id="IPR036397">
    <property type="entry name" value="RNaseH_sf"/>
</dbReference>
<protein>
    <recommendedName>
        <fullName evidence="9">SAP domain-containing protein</fullName>
    </recommendedName>
</protein>
<evidence type="ECO:0000256" key="1">
    <source>
        <dbReference type="ARBA" id="ARBA00004496"/>
    </source>
</evidence>
<dbReference type="CDD" id="cd06133">
    <property type="entry name" value="ERI-1_3'hExo_like"/>
    <property type="match status" value="1"/>
</dbReference>
<keyword evidence="7" id="KW-0175">Coiled coil</keyword>
<dbReference type="STRING" id="1569628.A0A316UP15"/>
<evidence type="ECO:0000313" key="11">
    <source>
        <dbReference type="Proteomes" id="UP000245884"/>
    </source>
</evidence>
<evidence type="ECO:0000256" key="6">
    <source>
        <dbReference type="ARBA" id="ARBA00023158"/>
    </source>
</evidence>
<dbReference type="Proteomes" id="UP000245884">
    <property type="component" value="Unassembled WGS sequence"/>
</dbReference>
<evidence type="ECO:0000256" key="3">
    <source>
        <dbReference type="ARBA" id="ARBA00022722"/>
    </source>
</evidence>
<dbReference type="RefSeq" id="XP_025361316.1">
    <property type="nucleotide sequence ID" value="XM_025506402.1"/>
</dbReference>
<dbReference type="Gene3D" id="3.30.420.10">
    <property type="entry name" value="Ribonuclease H-like superfamily/Ribonuclease H"/>
    <property type="match status" value="1"/>
</dbReference>
<dbReference type="AlphaFoldDB" id="A0A316UP15"/>
<feature type="domain" description="SAP" evidence="9">
    <location>
        <begin position="2"/>
        <end position="36"/>
    </location>
</feature>
<keyword evidence="6" id="KW-0943">RNA-mediated gene silencing</keyword>
<dbReference type="InterPro" id="IPR036361">
    <property type="entry name" value="SAP_dom_sf"/>
</dbReference>
<dbReference type="InterPro" id="IPR003034">
    <property type="entry name" value="SAP_dom"/>
</dbReference>
<dbReference type="Gene3D" id="1.10.720.30">
    <property type="entry name" value="SAP domain"/>
    <property type="match status" value="1"/>
</dbReference>
<evidence type="ECO:0000256" key="8">
    <source>
        <dbReference type="SAM" id="MobiDB-lite"/>
    </source>
</evidence>
<keyword evidence="11" id="KW-1185">Reference proteome</keyword>
<feature type="region of interest" description="Disordered" evidence="8">
    <location>
        <begin position="197"/>
        <end position="222"/>
    </location>
</feature>
<feature type="region of interest" description="Disordered" evidence="8">
    <location>
        <begin position="367"/>
        <end position="524"/>
    </location>
</feature>